<dbReference type="AlphaFoldDB" id="A0A0W0SDP2"/>
<dbReference type="Proteomes" id="UP000054742">
    <property type="component" value="Unassembled WGS sequence"/>
</dbReference>
<sequence length="202" mass="23831">MIKTKIIKGDRLLKIYQKKYISLAHNNVDLEYFKQSKVRVFFRDSEEKMIAGFCLNSGPNYRTFLPLTSTQLQQINQSYRFNKRPPHEISCLWIEQNSQHAGWVVFLFLVMMVDMLRLNRGALIFGTHGKNVNNYFAFSLPKIIFYEKLFVATKGEVCDFWIRKGSKFQIIKGFIVLATIRLILGYRALAKFRLRHYKDKSN</sequence>
<comment type="caution">
    <text evidence="2">The sequence shown here is derived from an EMBL/GenBank/DDBJ whole genome shotgun (WGS) entry which is preliminary data.</text>
</comment>
<dbReference type="EMBL" id="LNXV01000029">
    <property type="protein sequence ID" value="KTC81526.1"/>
    <property type="molecule type" value="Genomic_DNA"/>
</dbReference>
<organism evidence="2 3">
    <name type="scientific">Legionella brunensis</name>
    <dbReference type="NCBI Taxonomy" id="29422"/>
    <lineage>
        <taxon>Bacteria</taxon>
        <taxon>Pseudomonadati</taxon>
        <taxon>Pseudomonadota</taxon>
        <taxon>Gammaproteobacteria</taxon>
        <taxon>Legionellales</taxon>
        <taxon>Legionellaceae</taxon>
        <taxon>Legionella</taxon>
    </lineage>
</organism>
<protein>
    <submittedName>
        <fullName evidence="2">Uncharacterized protein</fullName>
    </submittedName>
</protein>
<evidence type="ECO:0000256" key="1">
    <source>
        <dbReference type="SAM" id="Phobius"/>
    </source>
</evidence>
<keyword evidence="3" id="KW-1185">Reference proteome</keyword>
<gene>
    <name evidence="2" type="ORF">Lbru_2046</name>
</gene>
<reference evidence="2 3" key="1">
    <citation type="submission" date="2015-11" db="EMBL/GenBank/DDBJ databases">
        <title>Genomic analysis of 38 Legionella species identifies large and diverse effector repertoires.</title>
        <authorList>
            <person name="Burstein D."/>
            <person name="Amaro F."/>
            <person name="Zusman T."/>
            <person name="Lifshitz Z."/>
            <person name="Cohen O."/>
            <person name="Gilbert J.A."/>
            <person name="Pupko T."/>
            <person name="Shuman H.A."/>
            <person name="Segal G."/>
        </authorList>
    </citation>
    <scope>NUCLEOTIDE SEQUENCE [LARGE SCALE GENOMIC DNA]</scope>
    <source>
        <strain evidence="2 3">ATCC 43878</strain>
    </source>
</reference>
<feature type="transmembrane region" description="Helical" evidence="1">
    <location>
        <begin position="170"/>
        <end position="190"/>
    </location>
</feature>
<accession>A0A0W0SDP2</accession>
<keyword evidence="1" id="KW-0472">Membrane</keyword>
<keyword evidence="1" id="KW-0812">Transmembrane</keyword>
<keyword evidence="1" id="KW-1133">Transmembrane helix</keyword>
<dbReference type="PATRIC" id="fig|29422.6.peg.2183"/>
<feature type="transmembrane region" description="Helical" evidence="1">
    <location>
        <begin position="101"/>
        <end position="118"/>
    </location>
</feature>
<proteinExistence type="predicted"/>
<name>A0A0W0SDP2_9GAMM</name>
<evidence type="ECO:0000313" key="2">
    <source>
        <dbReference type="EMBL" id="KTC81526.1"/>
    </source>
</evidence>
<dbReference type="STRING" id="29422.Lbru_2046"/>
<dbReference type="OrthoDB" id="5637377at2"/>
<evidence type="ECO:0000313" key="3">
    <source>
        <dbReference type="Proteomes" id="UP000054742"/>
    </source>
</evidence>
<dbReference type="RefSeq" id="WP_058442036.1">
    <property type="nucleotide sequence ID" value="NZ_CAAAHU010000005.1"/>
</dbReference>